<sequence>MSAMIATLETMYDNSWYPDSGVTNIANVGNLMSKTEFFRLDQHPSSNTNSNLLPNSDSIPACPHSAYTPIQSLNGSHGLSILEENTTDQHAELLDNAIIPMSTRLHAANIHPMITRSKSGIFKPKVFAATKELDSVEEALQLDYWKQTMTDEFLALLRNNTWSLVPLPEGRKAIECKWVFKVKENPDGTINKYKTRLVAKDLSSCWI</sequence>
<dbReference type="Pfam" id="PF07727">
    <property type="entry name" value="RVT_2"/>
    <property type="match status" value="1"/>
</dbReference>
<proteinExistence type="predicted"/>
<protein>
    <submittedName>
        <fullName evidence="2">Retrovirus-related Pol polyprotein from transposon RE2</fullName>
    </submittedName>
</protein>
<dbReference type="Proteomes" id="UP000288805">
    <property type="component" value="Unassembled WGS sequence"/>
</dbReference>
<name>A0A438FIY5_VITVI</name>
<accession>A0A438FIY5</accession>
<evidence type="ECO:0000313" key="2">
    <source>
        <dbReference type="EMBL" id="RVW59921.1"/>
    </source>
</evidence>
<dbReference type="AlphaFoldDB" id="A0A438FIY5"/>
<evidence type="ECO:0000313" key="3">
    <source>
        <dbReference type="Proteomes" id="UP000288805"/>
    </source>
</evidence>
<dbReference type="EMBL" id="QGNW01000873">
    <property type="protein sequence ID" value="RVW59921.1"/>
    <property type="molecule type" value="Genomic_DNA"/>
</dbReference>
<organism evidence="2 3">
    <name type="scientific">Vitis vinifera</name>
    <name type="common">Grape</name>
    <dbReference type="NCBI Taxonomy" id="29760"/>
    <lineage>
        <taxon>Eukaryota</taxon>
        <taxon>Viridiplantae</taxon>
        <taxon>Streptophyta</taxon>
        <taxon>Embryophyta</taxon>
        <taxon>Tracheophyta</taxon>
        <taxon>Spermatophyta</taxon>
        <taxon>Magnoliopsida</taxon>
        <taxon>eudicotyledons</taxon>
        <taxon>Gunneridae</taxon>
        <taxon>Pentapetalae</taxon>
        <taxon>rosids</taxon>
        <taxon>Vitales</taxon>
        <taxon>Vitaceae</taxon>
        <taxon>Viteae</taxon>
        <taxon>Vitis</taxon>
    </lineage>
</organism>
<evidence type="ECO:0000259" key="1">
    <source>
        <dbReference type="Pfam" id="PF07727"/>
    </source>
</evidence>
<gene>
    <name evidence="2" type="primary">RE2_260</name>
    <name evidence="2" type="ORF">CK203_086951</name>
</gene>
<comment type="caution">
    <text evidence="2">The sequence shown here is derived from an EMBL/GenBank/DDBJ whole genome shotgun (WGS) entry which is preliminary data.</text>
</comment>
<dbReference type="InterPro" id="IPR013103">
    <property type="entry name" value="RVT_2"/>
</dbReference>
<reference evidence="2 3" key="1">
    <citation type="journal article" date="2018" name="PLoS Genet.">
        <title>Population sequencing reveals clonal diversity and ancestral inbreeding in the grapevine cultivar Chardonnay.</title>
        <authorList>
            <person name="Roach M.J."/>
            <person name="Johnson D.L."/>
            <person name="Bohlmann J."/>
            <person name="van Vuuren H.J."/>
            <person name="Jones S.J."/>
            <person name="Pretorius I.S."/>
            <person name="Schmidt S.A."/>
            <person name="Borneman A.R."/>
        </authorList>
    </citation>
    <scope>NUCLEOTIDE SEQUENCE [LARGE SCALE GENOMIC DNA]</scope>
    <source>
        <strain evidence="3">cv. Chardonnay</strain>
        <tissue evidence="2">Leaf</tissue>
    </source>
</reference>
<feature type="domain" description="Reverse transcriptase Ty1/copia-type" evidence="1">
    <location>
        <begin position="159"/>
        <end position="201"/>
    </location>
</feature>